<protein>
    <recommendedName>
        <fullName evidence="3">Calcium-binding protein</fullName>
    </recommendedName>
</protein>
<dbReference type="RefSeq" id="WP_231506046.1">
    <property type="nucleotide sequence ID" value="NZ_LR734877.1"/>
</dbReference>
<comment type="caution">
    <text evidence="1">The sequence shown here is derived from an EMBL/GenBank/DDBJ whole genome shotgun (WGS) entry which is preliminary data.</text>
</comment>
<reference evidence="1" key="1">
    <citation type="submission" date="2019-10" db="EMBL/GenBank/DDBJ databases">
        <authorList>
            <consortium name="Genoscope - CEA"/>
            <person name="William W."/>
        </authorList>
    </citation>
    <scope>NUCLEOTIDE SEQUENCE [LARGE SCALE GENOMIC DNA]</scope>
    <source>
        <strain evidence="1">BBR_PRJEB10992</strain>
    </source>
</reference>
<dbReference type="EMBL" id="CZCU02000149">
    <property type="protein sequence ID" value="VXD21538.1"/>
    <property type="molecule type" value="Genomic_DNA"/>
</dbReference>
<dbReference type="Proteomes" id="UP000184550">
    <property type="component" value="Unassembled WGS sequence"/>
</dbReference>
<organism evidence="1 2">
    <name type="scientific">Planktothrix serta PCC 8927</name>
    <dbReference type="NCBI Taxonomy" id="671068"/>
    <lineage>
        <taxon>Bacteria</taxon>
        <taxon>Bacillati</taxon>
        <taxon>Cyanobacteriota</taxon>
        <taxon>Cyanophyceae</taxon>
        <taxon>Oscillatoriophycideae</taxon>
        <taxon>Oscillatoriales</taxon>
        <taxon>Microcoleaceae</taxon>
        <taxon>Planktothrix</taxon>
    </lineage>
</organism>
<proteinExistence type="predicted"/>
<gene>
    <name evidence="1" type="ORF">PL8927_720062</name>
</gene>
<name>A0A7Z9E1K0_9CYAN</name>
<evidence type="ECO:0000313" key="2">
    <source>
        <dbReference type="Proteomes" id="UP000184550"/>
    </source>
</evidence>
<accession>A0A7Z9E1K0</accession>
<dbReference type="AlphaFoldDB" id="A0A7Z9E1K0"/>
<evidence type="ECO:0008006" key="3">
    <source>
        <dbReference type="Google" id="ProtNLM"/>
    </source>
</evidence>
<evidence type="ECO:0000313" key="1">
    <source>
        <dbReference type="EMBL" id="VXD21538.1"/>
    </source>
</evidence>
<sequence>MRILFTIPHFFNPDGDGKHASLSKDPRPRITGLVFALTALRELYSQSQCMINIAQCATIPVNQEQNYQVDIVICTTQDYHLLAQIPLPSWFCKHYSTQTEPMLLGFECHRVLREYLGQYDYYCYLEDDLILHDPWLFTKLNWFNRHTGNTCLLQPNRYEVSPHSKVIKAYIDGDLLPQITANFQNIQDQPQFVGKVMEQAVSFKRPLNPHAGCFFLNAEQMESWAKQPYFLDRDCSFIGPLESAATLGIMKTFKVYKPTASHANFLEIQHFGSGFLNLIGRQVKHFDQDNNTETSQSQSNPVASEKD</sequence>
<keyword evidence="2" id="KW-1185">Reference proteome</keyword>